<evidence type="ECO:0000313" key="1">
    <source>
        <dbReference type="EMBL" id="EST49450.1"/>
    </source>
</evidence>
<dbReference type="Proteomes" id="UP000018208">
    <property type="component" value="Unassembled WGS sequence"/>
</dbReference>
<proteinExistence type="predicted"/>
<organism evidence="1">
    <name type="scientific">Spironucleus salmonicida</name>
    <dbReference type="NCBI Taxonomy" id="348837"/>
    <lineage>
        <taxon>Eukaryota</taxon>
        <taxon>Metamonada</taxon>
        <taxon>Diplomonadida</taxon>
        <taxon>Hexamitidae</taxon>
        <taxon>Hexamitinae</taxon>
        <taxon>Spironucleus</taxon>
    </lineage>
</organism>
<dbReference type="EMBL" id="AUWU02000006">
    <property type="protein sequence ID" value="KAH0571465.1"/>
    <property type="molecule type" value="Genomic_DNA"/>
</dbReference>
<protein>
    <submittedName>
        <fullName evidence="1">Uncharacterized protein</fullName>
    </submittedName>
</protein>
<reference evidence="2" key="2">
    <citation type="submission" date="2020-12" db="EMBL/GenBank/DDBJ databases">
        <title>New Spironucleus salmonicida genome in near-complete chromosomes.</title>
        <authorList>
            <person name="Xu F."/>
            <person name="Kurt Z."/>
            <person name="Jimenez-Gonzalez A."/>
            <person name="Astvaldsson A."/>
            <person name="Andersson J.O."/>
            <person name="Svard S.G."/>
        </authorList>
    </citation>
    <scope>NUCLEOTIDE SEQUENCE</scope>
    <source>
        <strain evidence="2">ATCC 50377</strain>
    </source>
</reference>
<dbReference type="VEuPathDB" id="GiardiaDB:SS50377_25650"/>
<accession>V6LY07</accession>
<evidence type="ECO:0000313" key="2">
    <source>
        <dbReference type="EMBL" id="KAH0571465.1"/>
    </source>
</evidence>
<evidence type="ECO:0000313" key="3">
    <source>
        <dbReference type="Proteomes" id="UP000018208"/>
    </source>
</evidence>
<name>V6LY07_9EUKA</name>
<gene>
    <name evidence="1" type="ORF">SS50377_10198</name>
    <name evidence="2" type="ORF">SS50377_25650</name>
</gene>
<reference evidence="1 2" key="1">
    <citation type="journal article" date="2014" name="PLoS Genet.">
        <title>The Genome of Spironucleus salmonicida Highlights a Fish Pathogen Adapted to Fluctuating Environments.</title>
        <authorList>
            <person name="Xu F."/>
            <person name="Jerlstrom-Hultqvist J."/>
            <person name="Einarsson E."/>
            <person name="Astvaldsson A."/>
            <person name="Svard S.G."/>
            <person name="Andersson J.O."/>
        </authorList>
    </citation>
    <scope>NUCLEOTIDE SEQUENCE</scope>
    <source>
        <strain evidence="2">ATCC 50377</strain>
    </source>
</reference>
<dbReference type="EMBL" id="KI545950">
    <property type="protein sequence ID" value="EST49450.1"/>
    <property type="molecule type" value="Genomic_DNA"/>
</dbReference>
<dbReference type="AlphaFoldDB" id="V6LY07"/>
<sequence>MSVSQQICALLSSSQNPLPSCFALAQQAEDDLLLDFLTAIQAKLFATAAQMADQIQGAENVKEWLLVQQKKFKARAGAGNGVDFENILQDVKNVEEKLQKVI</sequence>
<keyword evidence="3" id="KW-1185">Reference proteome</keyword>